<dbReference type="InterPro" id="IPR007428">
    <property type="entry name" value="MlaA"/>
</dbReference>
<name>A0A1H3ETL4_9GAMM</name>
<proteinExistence type="inferred from homology"/>
<gene>
    <name evidence="4" type="ORF">SAMN05443545_107242</name>
</gene>
<keyword evidence="4" id="KW-0449">Lipoprotein</keyword>
<dbReference type="GO" id="GO:0120010">
    <property type="term" value="P:intermembrane phospholipid transfer"/>
    <property type="evidence" value="ECO:0007669"/>
    <property type="project" value="TreeGrafter"/>
</dbReference>
<keyword evidence="5" id="KW-1185">Reference proteome</keyword>
<dbReference type="STRING" id="574349.SAMN05443545_107242"/>
<evidence type="ECO:0000256" key="3">
    <source>
        <dbReference type="SAM" id="MobiDB-lite"/>
    </source>
</evidence>
<comment type="similarity">
    <text evidence="1">Belongs to the MlaA family.</text>
</comment>
<feature type="compositionally biased region" description="Polar residues" evidence="3">
    <location>
        <begin position="1"/>
        <end position="11"/>
    </location>
</feature>
<dbReference type="EMBL" id="FNNI01000007">
    <property type="protein sequence ID" value="SDX81955.1"/>
    <property type="molecule type" value="Genomic_DNA"/>
</dbReference>
<sequence>MLSGCASQQTAQDDRSPEDPWEGFNRGVFAFNEVIDRYALKPAAQGYDAVTPEPVQIGVGNFFSNLGEIRTALNSVLQGKPGNAGVASGRFVINTVVGVGGLLDHATAMGLTVDGEDFGQTLGVWGLDSGPYLVLPLLGPSTVRDTAGLPVDMYTYPLTYVEDDPTRYGLTFLRVVDTRAGFLEQEELIRGDRYSFIRDSYLQRRRYEVSDGETGDDPFASDDFDFSDDDFDDVDLDDAYAD</sequence>
<dbReference type="GO" id="GO:0016020">
    <property type="term" value="C:membrane"/>
    <property type="evidence" value="ECO:0007669"/>
    <property type="project" value="InterPro"/>
</dbReference>
<evidence type="ECO:0000256" key="2">
    <source>
        <dbReference type="ARBA" id="ARBA00022729"/>
    </source>
</evidence>
<dbReference type="PANTHER" id="PTHR30035">
    <property type="entry name" value="LIPOPROTEIN VACJ-RELATED"/>
    <property type="match status" value="1"/>
</dbReference>
<evidence type="ECO:0000313" key="4">
    <source>
        <dbReference type="EMBL" id="SDX81955.1"/>
    </source>
</evidence>
<evidence type="ECO:0000256" key="1">
    <source>
        <dbReference type="ARBA" id="ARBA00010634"/>
    </source>
</evidence>
<evidence type="ECO:0000313" key="5">
    <source>
        <dbReference type="Proteomes" id="UP000198500"/>
    </source>
</evidence>
<dbReference type="PRINTS" id="PR01805">
    <property type="entry name" value="VACJLIPOPROT"/>
</dbReference>
<organism evidence="4 5">
    <name type="scientific">Aidingimonas halophila</name>
    <dbReference type="NCBI Taxonomy" id="574349"/>
    <lineage>
        <taxon>Bacteria</taxon>
        <taxon>Pseudomonadati</taxon>
        <taxon>Pseudomonadota</taxon>
        <taxon>Gammaproteobacteria</taxon>
        <taxon>Oceanospirillales</taxon>
        <taxon>Halomonadaceae</taxon>
        <taxon>Aidingimonas</taxon>
    </lineage>
</organism>
<dbReference type="PANTHER" id="PTHR30035:SF3">
    <property type="entry name" value="INTERMEMBRANE PHOSPHOLIPID TRANSPORT SYSTEM LIPOPROTEIN MLAA"/>
    <property type="match status" value="1"/>
</dbReference>
<feature type="region of interest" description="Disordered" evidence="3">
    <location>
        <begin position="1"/>
        <end position="22"/>
    </location>
</feature>
<keyword evidence="2" id="KW-0732">Signal</keyword>
<reference evidence="4 5" key="1">
    <citation type="submission" date="2016-10" db="EMBL/GenBank/DDBJ databases">
        <authorList>
            <person name="de Groot N.N."/>
        </authorList>
    </citation>
    <scope>NUCLEOTIDE SEQUENCE [LARGE SCALE GENOMIC DNA]</scope>
    <source>
        <strain evidence="4 5">DSM 19219</strain>
    </source>
</reference>
<dbReference type="Proteomes" id="UP000198500">
    <property type="component" value="Unassembled WGS sequence"/>
</dbReference>
<feature type="compositionally biased region" description="Acidic residues" evidence="3">
    <location>
        <begin position="210"/>
        <end position="242"/>
    </location>
</feature>
<accession>A0A1H3ETL4</accession>
<feature type="region of interest" description="Disordered" evidence="3">
    <location>
        <begin position="209"/>
        <end position="242"/>
    </location>
</feature>
<dbReference type="Pfam" id="PF04333">
    <property type="entry name" value="MlaA"/>
    <property type="match status" value="1"/>
</dbReference>
<dbReference type="AlphaFoldDB" id="A0A1H3ETL4"/>
<protein>
    <submittedName>
        <fullName evidence="4">Phospholipid-binding lipoprotein MlaA</fullName>
    </submittedName>
</protein>